<evidence type="ECO:0000313" key="4">
    <source>
        <dbReference type="Proteomes" id="UP000321528"/>
    </source>
</evidence>
<evidence type="ECO:0000313" key="3">
    <source>
        <dbReference type="Proteomes" id="UP000284189"/>
    </source>
</evidence>
<organism evidence="1 3">
    <name type="scientific">Flagellimonas aequoris</name>
    <dbReference type="NCBI Taxonomy" id="2306997"/>
    <lineage>
        <taxon>Bacteria</taxon>
        <taxon>Pseudomonadati</taxon>
        <taxon>Bacteroidota</taxon>
        <taxon>Flavobacteriia</taxon>
        <taxon>Flavobacteriales</taxon>
        <taxon>Flavobacteriaceae</taxon>
        <taxon>Flagellimonas</taxon>
    </lineage>
</organism>
<dbReference type="SUPFAM" id="SSF53067">
    <property type="entry name" value="Actin-like ATPase domain"/>
    <property type="match status" value="1"/>
</dbReference>
<proteinExistence type="predicted"/>
<dbReference type="Proteomes" id="UP000321528">
    <property type="component" value="Unassembled WGS sequence"/>
</dbReference>
<dbReference type="RefSeq" id="WP_119638436.1">
    <property type="nucleotide sequence ID" value="NZ_QXFJ01000008.1"/>
</dbReference>
<reference evidence="2 4" key="2">
    <citation type="submission" date="2019-07" db="EMBL/GenBank/DDBJ databases">
        <title>Draft genome of two Muricauda strains isolated from deep sea.</title>
        <authorList>
            <person name="Sun C."/>
        </authorList>
    </citation>
    <scope>NUCLEOTIDE SEQUENCE [LARGE SCALE GENOMIC DNA]</scope>
    <source>
        <strain evidence="2 4">NH166</strain>
    </source>
</reference>
<gene>
    <name evidence="1" type="ORF">D2U88_00995</name>
    <name evidence="2" type="ORF">FQ019_00980</name>
</gene>
<keyword evidence="4" id="KW-1185">Reference proteome</keyword>
<comment type="caution">
    <text evidence="1">The sequence shown here is derived from an EMBL/GenBank/DDBJ whole genome shotgun (WGS) entry which is preliminary data.</text>
</comment>
<dbReference type="EMBL" id="VNWL01000007">
    <property type="protein sequence ID" value="TXK07329.1"/>
    <property type="molecule type" value="Genomic_DNA"/>
</dbReference>
<dbReference type="AlphaFoldDB" id="A0A418NB90"/>
<reference evidence="1 3" key="1">
    <citation type="submission" date="2018-08" db="EMBL/GenBank/DDBJ databases">
        <title>Proposal of Muricauda 72 sp.nov. and Muricauda NH166 sp.nov., isolated from seawater.</title>
        <authorList>
            <person name="Cheng H."/>
            <person name="Wu Y.-H."/>
            <person name="Guo L.-L."/>
            <person name="Xu X.-W."/>
        </authorList>
    </citation>
    <scope>NUCLEOTIDE SEQUENCE [LARGE SCALE GENOMIC DNA]</scope>
    <source>
        <strain evidence="1 3">NH166</strain>
    </source>
</reference>
<dbReference type="InterPro" id="IPR043129">
    <property type="entry name" value="ATPase_NBD"/>
</dbReference>
<name>A0A418NB90_9FLAO</name>
<evidence type="ECO:0000313" key="1">
    <source>
        <dbReference type="EMBL" id="RIV73646.1"/>
    </source>
</evidence>
<accession>A0A418NB90</accession>
<evidence type="ECO:0000313" key="2">
    <source>
        <dbReference type="EMBL" id="TXK07329.1"/>
    </source>
</evidence>
<dbReference type="Proteomes" id="UP000284189">
    <property type="component" value="Unassembled WGS sequence"/>
</dbReference>
<dbReference type="Gene3D" id="3.30.420.40">
    <property type="match status" value="1"/>
</dbReference>
<protein>
    <submittedName>
        <fullName evidence="1">Uncharacterized protein</fullName>
    </submittedName>
</protein>
<sequence length="543" mass="62982">MSFTVGLDFGTHQTKVCIEDATNPAQKTYEFVEFNNPFGNPTVLFPSIVQINEDDTLSYGFVNDESCKWLHNEGKEKPKFEPLKEPILELPKKPGTPIFPDRPIIQANSWREKIQRLFSKINQNVAPEIIDWKKECTRIQNNFNIANNEWKRECGILQEQYNERLIKWSKQNEKIEIDYKNDLSEWKENLVEKFYYRYFKLAAFSNSVQWNHKIDSDKISVWFITYILLILQEKLGENFFVQMGIPSGTNHDILKNQTEKAYALLITAYKLVEKYKTKENYLKEKYTNLLNLTELQTPYSEDDIYFYGLKVIPEAYAGLSSITQQKRLEYGMSLLVDIGGGTTDVVFFTIGENQPDIHTVHSFPKGLNYIFENYIKENPRLSIPDVQKIFLEKKGDESLFQNTISQYHDQLLVNVKNMVSKITKSFESRRPSHHLSSSKLMNALENRPVVYCGGGAIYSSMQTTLLNFNDIRLVNGNLLNIPFIKNQHIDEILYTILATSYGLSIPLENDIIITPIEKVFDHIEAPKTDKGGHYDYDHGLSDF</sequence>
<dbReference type="EMBL" id="QXFJ01000008">
    <property type="protein sequence ID" value="RIV73646.1"/>
    <property type="molecule type" value="Genomic_DNA"/>
</dbReference>
<dbReference type="OrthoDB" id="1495173at2"/>